<feature type="region of interest" description="Disordered" evidence="9">
    <location>
        <begin position="1"/>
        <end position="138"/>
    </location>
</feature>
<dbReference type="GO" id="GO:0005739">
    <property type="term" value="C:mitochondrion"/>
    <property type="evidence" value="ECO:0007669"/>
    <property type="project" value="TreeGrafter"/>
</dbReference>
<evidence type="ECO:0000256" key="6">
    <source>
        <dbReference type="ARBA" id="ARBA00022801"/>
    </source>
</evidence>
<feature type="region of interest" description="Disordered" evidence="9">
    <location>
        <begin position="491"/>
        <end position="519"/>
    </location>
</feature>
<dbReference type="PANTHER" id="PTHR21445">
    <property type="entry name" value="ENDONUCLEASE IV ENDODEOXYRIBONUCLEASE IV"/>
    <property type="match status" value="1"/>
</dbReference>
<evidence type="ECO:0000256" key="4">
    <source>
        <dbReference type="ARBA" id="ARBA00022723"/>
    </source>
</evidence>
<feature type="compositionally biased region" description="Acidic residues" evidence="9">
    <location>
        <begin position="105"/>
        <end position="120"/>
    </location>
</feature>
<dbReference type="AlphaFoldDB" id="A0A3N4IUX3"/>
<evidence type="ECO:0000256" key="7">
    <source>
        <dbReference type="ARBA" id="ARBA00022833"/>
    </source>
</evidence>
<dbReference type="Proteomes" id="UP000275078">
    <property type="component" value="Unassembled WGS sequence"/>
</dbReference>
<evidence type="ECO:0000313" key="12">
    <source>
        <dbReference type="Proteomes" id="UP000275078"/>
    </source>
</evidence>
<evidence type="ECO:0000259" key="10">
    <source>
        <dbReference type="Pfam" id="PF01261"/>
    </source>
</evidence>
<protein>
    <recommendedName>
        <fullName evidence="3">Apurinic-apyrimidinic endonuclease 1</fullName>
    </recommendedName>
</protein>
<reference evidence="11 12" key="1">
    <citation type="journal article" date="2018" name="Nat. Ecol. Evol.">
        <title>Pezizomycetes genomes reveal the molecular basis of ectomycorrhizal truffle lifestyle.</title>
        <authorList>
            <person name="Murat C."/>
            <person name="Payen T."/>
            <person name="Noel B."/>
            <person name="Kuo A."/>
            <person name="Morin E."/>
            <person name="Chen J."/>
            <person name="Kohler A."/>
            <person name="Krizsan K."/>
            <person name="Balestrini R."/>
            <person name="Da Silva C."/>
            <person name="Montanini B."/>
            <person name="Hainaut M."/>
            <person name="Levati E."/>
            <person name="Barry K.W."/>
            <person name="Belfiori B."/>
            <person name="Cichocki N."/>
            <person name="Clum A."/>
            <person name="Dockter R.B."/>
            <person name="Fauchery L."/>
            <person name="Guy J."/>
            <person name="Iotti M."/>
            <person name="Le Tacon F."/>
            <person name="Lindquist E.A."/>
            <person name="Lipzen A."/>
            <person name="Malagnac F."/>
            <person name="Mello A."/>
            <person name="Molinier V."/>
            <person name="Miyauchi S."/>
            <person name="Poulain J."/>
            <person name="Riccioni C."/>
            <person name="Rubini A."/>
            <person name="Sitrit Y."/>
            <person name="Splivallo R."/>
            <person name="Traeger S."/>
            <person name="Wang M."/>
            <person name="Zifcakova L."/>
            <person name="Wipf D."/>
            <person name="Zambonelli A."/>
            <person name="Paolocci F."/>
            <person name="Nowrousian M."/>
            <person name="Ottonello S."/>
            <person name="Baldrian P."/>
            <person name="Spatafora J.W."/>
            <person name="Henrissat B."/>
            <person name="Nagy L.G."/>
            <person name="Aury J.M."/>
            <person name="Wincker P."/>
            <person name="Grigoriev I.V."/>
            <person name="Bonfante P."/>
            <person name="Martin F.M."/>
        </authorList>
    </citation>
    <scope>NUCLEOTIDE SEQUENCE [LARGE SCALE GENOMIC DNA]</scope>
    <source>
        <strain evidence="11 12">RN42</strain>
    </source>
</reference>
<keyword evidence="7" id="KW-0862">Zinc</keyword>
<evidence type="ECO:0000313" key="11">
    <source>
        <dbReference type="EMBL" id="RPA85394.1"/>
    </source>
</evidence>
<accession>A0A3N4IUX3</accession>
<dbReference type="GO" id="GO:0005634">
    <property type="term" value="C:nucleus"/>
    <property type="evidence" value="ECO:0007669"/>
    <property type="project" value="TreeGrafter"/>
</dbReference>
<dbReference type="FunFam" id="3.20.20.150:FF:000001">
    <property type="entry name" value="Probable endonuclease 4"/>
    <property type="match status" value="1"/>
</dbReference>
<keyword evidence="12" id="KW-1185">Reference proteome</keyword>
<organism evidence="11 12">
    <name type="scientific">Ascobolus immersus RN42</name>
    <dbReference type="NCBI Taxonomy" id="1160509"/>
    <lineage>
        <taxon>Eukaryota</taxon>
        <taxon>Fungi</taxon>
        <taxon>Dikarya</taxon>
        <taxon>Ascomycota</taxon>
        <taxon>Pezizomycotina</taxon>
        <taxon>Pezizomycetes</taxon>
        <taxon>Pezizales</taxon>
        <taxon>Ascobolaceae</taxon>
        <taxon>Ascobolus</taxon>
    </lineage>
</organism>
<dbReference type="PROSITE" id="PS51432">
    <property type="entry name" value="AP_NUCLEASE_F2_4"/>
    <property type="match status" value="1"/>
</dbReference>
<dbReference type="SMART" id="SM00518">
    <property type="entry name" value="AP2Ec"/>
    <property type="match status" value="1"/>
</dbReference>
<sequence>MSTTRRSTRTKTTAVIPVPEPESDQDSSSELSAAPSEFEDEEETKPVVPAKKPAGKRKRSEGNEAGTTPKTQKLTKEVTTRTVQKTTKVKKEVKEEDEEHKCEHDNEDEDLADEEDEAGEEGEKPKPTKRKPRKIKTEEDMLPFRARTLASKVWLGAHVSAAGGPQMAVGNATKIGANAFALFLKSQRKWVSKDLEEDAVQAFLKNCKEADYDARKRIVPHGSYLINLAQSDKEKQKQAYDCFLDDLKRCERLGIGLYNFHPGSTLGLPRNEALSRIATMLNKAHKETKFVKTVLENMAGQGNVIGSKLEDLRDIINEVEDKSRVGVCIDTCHTFAAGYDLRTKEAFDSFWMQFDDIVGMKYLSAMHINDSKAPLGSNRDLHQNIGLGFLGLEAFRLVVNKKELEGIPLVLETPLANDDMSRWAREIALLESMIGKESTDSEILKQAAELAKLGESERTKVSEQVEKKEATLKEKAAKLIEKEAKKAAKLAKEVKDKASGKPVKKRTTRKKDIPEDSSE</sequence>
<feature type="compositionally biased region" description="Low complexity" evidence="9">
    <location>
        <begin position="1"/>
        <end position="13"/>
    </location>
</feature>
<dbReference type="GO" id="GO:0003906">
    <property type="term" value="F:DNA-(apurinic or apyrimidinic site) endonuclease activity"/>
    <property type="evidence" value="ECO:0007669"/>
    <property type="project" value="TreeGrafter"/>
</dbReference>
<dbReference type="PROSITE" id="PS00729">
    <property type="entry name" value="AP_NUCLEASE_F2_1"/>
    <property type="match status" value="1"/>
</dbReference>
<keyword evidence="11" id="KW-0540">Nuclease</keyword>
<evidence type="ECO:0000256" key="1">
    <source>
        <dbReference type="ARBA" id="ARBA00001947"/>
    </source>
</evidence>
<evidence type="ECO:0000256" key="8">
    <source>
        <dbReference type="ARBA" id="ARBA00023204"/>
    </source>
</evidence>
<dbReference type="InterPro" id="IPR013022">
    <property type="entry name" value="Xyl_isomerase-like_TIM-brl"/>
</dbReference>
<dbReference type="GO" id="GO:0003677">
    <property type="term" value="F:DNA binding"/>
    <property type="evidence" value="ECO:0007669"/>
    <property type="project" value="InterPro"/>
</dbReference>
<keyword evidence="5" id="KW-0227">DNA damage</keyword>
<keyword evidence="8" id="KW-0234">DNA repair</keyword>
<evidence type="ECO:0000256" key="2">
    <source>
        <dbReference type="ARBA" id="ARBA00005340"/>
    </source>
</evidence>
<name>A0A3N4IUX3_ASCIM</name>
<dbReference type="InterPro" id="IPR001719">
    <property type="entry name" value="AP_endonuc_2"/>
</dbReference>
<dbReference type="SUPFAM" id="SSF51658">
    <property type="entry name" value="Xylose isomerase-like"/>
    <property type="match status" value="1"/>
</dbReference>
<dbReference type="GO" id="GO:0006284">
    <property type="term" value="P:base-excision repair"/>
    <property type="evidence" value="ECO:0007669"/>
    <property type="project" value="TreeGrafter"/>
</dbReference>
<proteinExistence type="inferred from homology"/>
<dbReference type="PANTHER" id="PTHR21445:SF0">
    <property type="entry name" value="APURINIC-APYRIMIDINIC ENDONUCLEASE"/>
    <property type="match status" value="1"/>
</dbReference>
<keyword evidence="4" id="KW-0479">Metal-binding</keyword>
<dbReference type="GO" id="GO:0008081">
    <property type="term" value="F:phosphoric diester hydrolase activity"/>
    <property type="evidence" value="ECO:0007669"/>
    <property type="project" value="TreeGrafter"/>
</dbReference>
<evidence type="ECO:0000256" key="9">
    <source>
        <dbReference type="SAM" id="MobiDB-lite"/>
    </source>
</evidence>
<evidence type="ECO:0000256" key="5">
    <source>
        <dbReference type="ARBA" id="ARBA00022763"/>
    </source>
</evidence>
<evidence type="ECO:0000256" key="3">
    <source>
        <dbReference type="ARBA" id="ARBA00021759"/>
    </source>
</evidence>
<dbReference type="GO" id="GO:0008270">
    <property type="term" value="F:zinc ion binding"/>
    <property type="evidence" value="ECO:0007669"/>
    <property type="project" value="InterPro"/>
</dbReference>
<dbReference type="OrthoDB" id="7663182at2759"/>
<dbReference type="HAMAP" id="MF_00152">
    <property type="entry name" value="Nfo"/>
    <property type="match status" value="1"/>
</dbReference>
<feature type="compositionally biased region" description="Basic and acidic residues" evidence="9">
    <location>
        <begin position="510"/>
        <end position="519"/>
    </location>
</feature>
<dbReference type="Pfam" id="PF01261">
    <property type="entry name" value="AP_endonuc_2"/>
    <property type="match status" value="1"/>
</dbReference>
<dbReference type="InterPro" id="IPR018246">
    <property type="entry name" value="AP_endonuc_F2_Zn_BS"/>
</dbReference>
<keyword evidence="6" id="KW-0378">Hydrolase</keyword>
<feature type="compositionally biased region" description="Basic and acidic residues" evidence="9">
    <location>
        <begin position="89"/>
        <end position="104"/>
    </location>
</feature>
<dbReference type="STRING" id="1160509.A0A3N4IUX3"/>
<feature type="domain" description="Xylose isomerase-like TIM barrel" evidence="10">
    <location>
        <begin position="171"/>
        <end position="432"/>
    </location>
</feature>
<comment type="cofactor">
    <cofactor evidence="1">
        <name>Zn(2+)</name>
        <dbReference type="ChEBI" id="CHEBI:29105"/>
    </cofactor>
</comment>
<dbReference type="Gene3D" id="3.20.20.150">
    <property type="entry name" value="Divalent-metal-dependent TIM barrel enzymes"/>
    <property type="match status" value="1"/>
</dbReference>
<dbReference type="InterPro" id="IPR036237">
    <property type="entry name" value="Xyl_isomerase-like_sf"/>
</dbReference>
<gene>
    <name evidence="11" type="ORF">BJ508DRAFT_412172</name>
</gene>
<dbReference type="NCBIfam" id="NF002199">
    <property type="entry name" value="PRK01060.1-4"/>
    <property type="match status" value="1"/>
</dbReference>
<dbReference type="CDD" id="cd00019">
    <property type="entry name" value="AP2Ec"/>
    <property type="match status" value="1"/>
</dbReference>
<keyword evidence="11" id="KW-0255">Endonuclease</keyword>
<dbReference type="PROSITE" id="PS00730">
    <property type="entry name" value="AP_NUCLEASE_F2_2"/>
    <property type="match status" value="1"/>
</dbReference>
<dbReference type="PROSITE" id="PS00731">
    <property type="entry name" value="AP_NUCLEASE_F2_3"/>
    <property type="match status" value="1"/>
</dbReference>
<comment type="similarity">
    <text evidence="2">Belongs to the AP endonuclease 2 family.</text>
</comment>
<dbReference type="NCBIfam" id="TIGR00587">
    <property type="entry name" value="nfo"/>
    <property type="match status" value="1"/>
</dbReference>
<dbReference type="EMBL" id="ML119654">
    <property type="protein sequence ID" value="RPA85394.1"/>
    <property type="molecule type" value="Genomic_DNA"/>
</dbReference>